<evidence type="ECO:0000313" key="6">
    <source>
        <dbReference type="Proteomes" id="UP000028664"/>
    </source>
</evidence>
<keyword evidence="2" id="KW-0460">Magnesium</keyword>
<evidence type="ECO:0000259" key="4">
    <source>
        <dbReference type="SMART" id="SM00465"/>
    </source>
</evidence>
<dbReference type="InterPro" id="IPR000305">
    <property type="entry name" value="GIY-YIG_endonuc"/>
</dbReference>
<keyword evidence="5" id="KW-0255">Endonuclease</keyword>
<feature type="region of interest" description="Disordered" evidence="3">
    <location>
        <begin position="136"/>
        <end position="231"/>
    </location>
</feature>
<dbReference type="GeneID" id="20283436"/>
<dbReference type="SMART" id="SM00465">
    <property type="entry name" value="GIYc"/>
    <property type="match status" value="1"/>
</dbReference>
<dbReference type="InterPro" id="IPR035901">
    <property type="entry name" value="GIY-YIG_endonuc_sf"/>
</dbReference>
<evidence type="ECO:0000256" key="3">
    <source>
        <dbReference type="SAM" id="MobiDB-lite"/>
    </source>
</evidence>
<keyword evidence="5" id="KW-0540">Nuclease</keyword>
<comment type="cofactor">
    <cofactor evidence="1">
        <name>Mg(2+)</name>
        <dbReference type="ChEBI" id="CHEBI:18420"/>
    </cofactor>
</comment>
<feature type="compositionally biased region" description="Basic and acidic residues" evidence="3">
    <location>
        <begin position="142"/>
        <end position="172"/>
    </location>
</feature>
<dbReference type="SUPFAM" id="SSF82771">
    <property type="entry name" value="GIY-YIG endonuclease"/>
    <property type="match status" value="1"/>
</dbReference>
<dbReference type="EMBL" id="KM051843">
    <property type="protein sequence ID" value="AII28050.1"/>
    <property type="molecule type" value="Genomic_DNA"/>
</dbReference>
<evidence type="ECO:0000313" key="5">
    <source>
        <dbReference type="EMBL" id="AII28050.1"/>
    </source>
</evidence>
<feature type="domain" description="GIY-YIG" evidence="4">
    <location>
        <begin position="23"/>
        <end position="102"/>
    </location>
</feature>
<dbReference type="InterPro" id="IPR045566">
    <property type="entry name" value="SegE-like_GIY-YIG"/>
</dbReference>
<dbReference type="Pfam" id="PF19835">
    <property type="entry name" value="SegE_GIY-YIG"/>
    <property type="match status" value="1"/>
</dbReference>
<feature type="compositionally biased region" description="Basic and acidic residues" evidence="3">
    <location>
        <begin position="201"/>
        <end position="212"/>
    </location>
</feature>
<dbReference type="KEGG" id="vg:20283436"/>
<organism evidence="5 6">
    <name type="scientific">Bacillus phage Bobb</name>
    <dbReference type="NCBI Taxonomy" id="1527469"/>
    <lineage>
        <taxon>Viruses</taxon>
        <taxon>Duplodnaviria</taxon>
        <taxon>Heunggongvirae</taxon>
        <taxon>Uroviricota</taxon>
        <taxon>Caudoviricetes</taxon>
        <taxon>Herelleviridae</taxon>
        <taxon>Bastillevirinae</taxon>
        <taxon>Agatevirus</taxon>
        <taxon>Agatevirus bobb</taxon>
    </lineage>
</organism>
<evidence type="ECO:0000256" key="1">
    <source>
        <dbReference type="ARBA" id="ARBA00001946"/>
    </source>
</evidence>
<protein>
    <submittedName>
        <fullName evidence="5">Homing endonuclease</fullName>
    </submittedName>
</protein>
<accession>A0A076GDG0</accession>
<sequence length="305" mass="35006">MKIQINGNSYEVLEFEQIKNKCFGFIYVTINNLTGKKYLGLHTTWRRDYIGSGNYLKAAIKKYGKENFTRYIIDTADSYEELCYLESHYITEAFGENIAESKDWYNITSGLQRGGNTWAGMSEEDRSKRAERLSKALKGRKHSEDQVEQNRRIQLERMKDPENRKKISEATKRGMANPEVRKRLSEAKKGKSPSYSPEQLATRRERMREVGKLKTKAWNKGKQWSDEHRSKLSSNRRGHFKVTLNDQVICSDLNAEGGYQGAANALSELLGVKIGKNLFSKLVNTGEPYKGVKETIVGLRIERVS</sequence>
<keyword evidence="5" id="KW-0378">Hydrolase</keyword>
<reference evidence="5 6" key="1">
    <citation type="submission" date="2014-06" db="EMBL/GenBank/DDBJ databases">
        <title>Bioinformatic genomic analysis of Bacillus phage Bobb.</title>
        <authorList>
            <person name="Lewis H.M.N."/>
            <person name="Temple L."/>
            <person name="Barth R.N."/>
            <person name="Bowles K.M."/>
            <person name="Churchin D.I."/>
            <person name="Scott-Croshaw C."/>
            <person name="Glasgow G.H."/>
            <person name="Gloe M.W."/>
            <person name="McGough T.M."/>
            <person name="Nutbrown S.A."/>
            <person name="Romulus S.R."/>
            <person name="Sanders K.A.M."/>
            <person name="Diachok C.R."/>
            <person name="Serigano J.P."/>
            <person name="Shin D."/>
            <person name="Suresh M.H."/>
            <person name="Conner A.R.N."/>
            <person name="Korba R.M."/>
            <person name="Livermore R.J."/>
            <person name="Rohlf M.B."/>
            <person name="Utterback S.D."/>
            <person name="Wilson V.E."/>
        </authorList>
    </citation>
    <scope>NUCLEOTIDE SEQUENCE [LARGE SCALE GENOMIC DNA]</scope>
</reference>
<evidence type="ECO:0000256" key="2">
    <source>
        <dbReference type="ARBA" id="ARBA00022842"/>
    </source>
</evidence>
<dbReference type="GO" id="GO:0004519">
    <property type="term" value="F:endonuclease activity"/>
    <property type="evidence" value="ECO:0007669"/>
    <property type="project" value="UniProtKB-KW"/>
</dbReference>
<name>A0A076GDG0_9CAUD</name>
<dbReference type="RefSeq" id="YP_009056418.1">
    <property type="nucleotide sequence ID" value="NC_024792.1"/>
</dbReference>
<dbReference type="Proteomes" id="UP000028664">
    <property type="component" value="Segment"/>
</dbReference>
<dbReference type="OrthoDB" id="10950at10239"/>
<proteinExistence type="predicted"/>
<feature type="compositionally biased region" description="Basic and acidic residues" evidence="3">
    <location>
        <begin position="179"/>
        <end position="189"/>
    </location>
</feature>
<keyword evidence="6" id="KW-1185">Reference proteome</keyword>